<dbReference type="EMBL" id="CADILD010000001">
    <property type="protein sequence ID" value="CAB3820686.1"/>
    <property type="molecule type" value="Genomic_DNA"/>
</dbReference>
<evidence type="ECO:0000313" key="2">
    <source>
        <dbReference type="Proteomes" id="UP000494105"/>
    </source>
</evidence>
<accession>A0A6S7C582</accession>
<gene>
    <name evidence="1" type="ORF">LMG1861_00236</name>
</gene>
<protein>
    <submittedName>
        <fullName evidence="1">Uncharacterized protein</fullName>
    </submittedName>
</protein>
<sequence>MLNVTLPIAGFMALRDAIGEDRALLAAQTLERAQIQREAELVAKIYAQIDASRQALQRELQEQLAQRPHREELKRYATHESLADLRTQFQRLDKKMTVGFLTLLGLNLASNAPTFIEWATRMVGYALR</sequence>
<dbReference type="Proteomes" id="UP000494105">
    <property type="component" value="Unassembled WGS sequence"/>
</dbReference>
<dbReference type="RefSeq" id="WP_175127416.1">
    <property type="nucleotide sequence ID" value="NZ_CADILD010000001.1"/>
</dbReference>
<organism evidence="1 2">
    <name type="scientific">Achromobacter piechaudii</name>
    <dbReference type="NCBI Taxonomy" id="72556"/>
    <lineage>
        <taxon>Bacteria</taxon>
        <taxon>Pseudomonadati</taxon>
        <taxon>Pseudomonadota</taxon>
        <taxon>Betaproteobacteria</taxon>
        <taxon>Burkholderiales</taxon>
        <taxon>Alcaligenaceae</taxon>
        <taxon>Achromobacter</taxon>
    </lineage>
</organism>
<proteinExistence type="predicted"/>
<name>A0A6S7C582_9BURK</name>
<dbReference type="AlphaFoldDB" id="A0A6S7C582"/>
<evidence type="ECO:0000313" key="1">
    <source>
        <dbReference type="EMBL" id="CAB3820686.1"/>
    </source>
</evidence>
<reference evidence="1 2" key="1">
    <citation type="submission" date="2020-04" db="EMBL/GenBank/DDBJ databases">
        <authorList>
            <person name="De Canck E."/>
        </authorList>
    </citation>
    <scope>NUCLEOTIDE SEQUENCE [LARGE SCALE GENOMIC DNA]</scope>
    <source>
        <strain evidence="1 2">LMG 1861</strain>
    </source>
</reference>